<reference evidence="2" key="1">
    <citation type="journal article" date="2016" name="Nat. Biotechnol.">
        <title>Sequencing wild and cultivated cassava and related species reveals extensive interspecific hybridization and genetic diversity.</title>
        <authorList>
            <person name="Bredeson J.V."/>
            <person name="Lyons J.B."/>
            <person name="Prochnik S.E."/>
            <person name="Wu G.A."/>
            <person name="Ha C.M."/>
            <person name="Edsinger-Gonzales E."/>
            <person name="Grimwood J."/>
            <person name="Schmutz J."/>
            <person name="Rabbi I.Y."/>
            <person name="Egesi C."/>
            <person name="Nauluvula P."/>
            <person name="Lebot V."/>
            <person name="Ndunguru J."/>
            <person name="Mkamilo G."/>
            <person name="Bart R.S."/>
            <person name="Setter T.L."/>
            <person name="Gleadow R.M."/>
            <person name="Kulakow P."/>
            <person name="Ferguson M.E."/>
            <person name="Rounsley S."/>
            <person name="Rokhsar D.S."/>
        </authorList>
    </citation>
    <scope>NUCLEOTIDE SEQUENCE [LARGE SCALE GENOMIC DNA]</scope>
    <source>
        <strain evidence="2">cv. AM560-2</strain>
    </source>
</reference>
<comment type="caution">
    <text evidence="1">The sequence shown here is derived from an EMBL/GenBank/DDBJ whole genome shotgun (WGS) entry which is preliminary data.</text>
</comment>
<keyword evidence="2" id="KW-1185">Reference proteome</keyword>
<proteinExistence type="predicted"/>
<accession>A0ACB7GHP5</accession>
<name>A0ACB7GHP5_MANES</name>
<organism evidence="1 2">
    <name type="scientific">Manihot esculenta</name>
    <name type="common">Cassava</name>
    <name type="synonym">Jatropha manihot</name>
    <dbReference type="NCBI Taxonomy" id="3983"/>
    <lineage>
        <taxon>Eukaryota</taxon>
        <taxon>Viridiplantae</taxon>
        <taxon>Streptophyta</taxon>
        <taxon>Embryophyta</taxon>
        <taxon>Tracheophyta</taxon>
        <taxon>Spermatophyta</taxon>
        <taxon>Magnoliopsida</taxon>
        <taxon>eudicotyledons</taxon>
        <taxon>Gunneridae</taxon>
        <taxon>Pentapetalae</taxon>
        <taxon>rosids</taxon>
        <taxon>fabids</taxon>
        <taxon>Malpighiales</taxon>
        <taxon>Euphorbiaceae</taxon>
        <taxon>Crotonoideae</taxon>
        <taxon>Manihoteae</taxon>
        <taxon>Manihot</taxon>
    </lineage>
</organism>
<protein>
    <submittedName>
        <fullName evidence="1">Uncharacterized protein</fullName>
    </submittedName>
</protein>
<sequence length="152" mass="17031">MEESKPSSTPPSSSPSSLKQKLKLRYPFFLSSSFRRTNPTDSSSPSVPDASQSSKLLRTTSAGIKSRAHDKCKNFISRIGRNGQAQPQEAQGHGYGRGHRRRHSVSADFRYDAMSYALNFDEGNDESPENDFRLRSFSSRLPQSPKREIECS</sequence>
<evidence type="ECO:0000313" key="2">
    <source>
        <dbReference type="Proteomes" id="UP000091857"/>
    </source>
</evidence>
<evidence type="ECO:0000313" key="1">
    <source>
        <dbReference type="EMBL" id="KAG8639399.1"/>
    </source>
</evidence>
<gene>
    <name evidence="1" type="ORF">MANES_14G138428v8</name>
</gene>
<dbReference type="Proteomes" id="UP000091857">
    <property type="component" value="Chromosome 14"/>
</dbReference>
<dbReference type="EMBL" id="CM004400">
    <property type="protein sequence ID" value="KAG8639399.1"/>
    <property type="molecule type" value="Genomic_DNA"/>
</dbReference>